<dbReference type="AlphaFoldDB" id="A0A857JAN2"/>
<dbReference type="InterPro" id="IPR019201">
    <property type="entry name" value="DUF2065"/>
</dbReference>
<evidence type="ECO:0000313" key="3">
    <source>
        <dbReference type="Proteomes" id="UP000464787"/>
    </source>
</evidence>
<dbReference type="PANTHER" id="PTHR38602:SF1">
    <property type="entry name" value="INNER MEMBRANE PROTEIN"/>
    <property type="match status" value="1"/>
</dbReference>
<dbReference type="Pfam" id="PF09838">
    <property type="entry name" value="DUF2065"/>
    <property type="match status" value="1"/>
</dbReference>
<dbReference type="EMBL" id="CP047650">
    <property type="protein sequence ID" value="QHJ00778.1"/>
    <property type="molecule type" value="Genomic_DNA"/>
</dbReference>
<sequence length="62" mass="6802">MDWTVLLQALGLLLVLEGLGPFLSPGRWRAAMARLAQLGDQPLRLFALASMLCGLLLLWCAH</sequence>
<keyword evidence="1" id="KW-0812">Transmembrane</keyword>
<reference evidence="2 3" key="1">
    <citation type="submission" date="2020-01" db="EMBL/GenBank/DDBJ databases">
        <title>Genome sequencing of strain KACC 21265.</title>
        <authorList>
            <person name="Heo J."/>
            <person name="Kim S.-J."/>
            <person name="Kim J.-S."/>
            <person name="Hong S.-B."/>
            <person name="Kwon S.-W."/>
        </authorList>
    </citation>
    <scope>NUCLEOTIDE SEQUENCE [LARGE SCALE GENOMIC DNA]</scope>
    <source>
        <strain evidence="2 3">KACC 21265</strain>
    </source>
</reference>
<dbReference type="Proteomes" id="UP000464787">
    <property type="component" value="Chromosome"/>
</dbReference>
<gene>
    <name evidence="2" type="ORF">GT347_24000</name>
</gene>
<keyword evidence="1" id="KW-1133">Transmembrane helix</keyword>
<accession>A0A857JAN2</accession>
<dbReference type="PANTHER" id="PTHR38602">
    <property type="entry name" value="INNER MEMBRANE PROTEIN-RELATED"/>
    <property type="match status" value="1"/>
</dbReference>
<feature type="transmembrane region" description="Helical" evidence="1">
    <location>
        <begin position="43"/>
        <end position="61"/>
    </location>
</feature>
<evidence type="ECO:0000256" key="1">
    <source>
        <dbReference type="SAM" id="Phobius"/>
    </source>
</evidence>
<dbReference type="KEGG" id="xyk:GT347_24000"/>
<proteinExistence type="predicted"/>
<organism evidence="2 3">
    <name type="scientific">Xylophilus rhododendri</name>
    <dbReference type="NCBI Taxonomy" id="2697032"/>
    <lineage>
        <taxon>Bacteria</taxon>
        <taxon>Pseudomonadati</taxon>
        <taxon>Pseudomonadota</taxon>
        <taxon>Betaproteobacteria</taxon>
        <taxon>Burkholderiales</taxon>
        <taxon>Xylophilus</taxon>
    </lineage>
</organism>
<name>A0A857JAN2_9BURK</name>
<keyword evidence="3" id="KW-1185">Reference proteome</keyword>
<protein>
    <submittedName>
        <fullName evidence="2">DUF2065 family protein</fullName>
    </submittedName>
</protein>
<dbReference type="RefSeq" id="WP_160554587.1">
    <property type="nucleotide sequence ID" value="NZ_CP047650.1"/>
</dbReference>
<keyword evidence="1" id="KW-0472">Membrane</keyword>
<evidence type="ECO:0000313" key="2">
    <source>
        <dbReference type="EMBL" id="QHJ00778.1"/>
    </source>
</evidence>